<gene>
    <name evidence="11" type="ORF">CALMAC_LOCUS1649</name>
</gene>
<accession>A0A653BJX2</accession>
<dbReference type="Gene3D" id="2.30.110.10">
    <property type="entry name" value="Electron Transport, Fmn-binding Protein, Chain A"/>
    <property type="match status" value="1"/>
</dbReference>
<dbReference type="InterPro" id="IPR000659">
    <property type="entry name" value="Pyridox_Oxase"/>
</dbReference>
<comment type="similarity">
    <text evidence="5">Belongs to the pyridoxamine 5'-phosphate oxidase family.</text>
</comment>
<evidence type="ECO:0000256" key="4">
    <source>
        <dbReference type="ARBA" id="ARBA00005037"/>
    </source>
</evidence>
<comment type="cofactor">
    <cofactor evidence="1">
        <name>FMN</name>
        <dbReference type="ChEBI" id="CHEBI:58210"/>
    </cofactor>
</comment>
<evidence type="ECO:0000256" key="5">
    <source>
        <dbReference type="ARBA" id="ARBA00007301"/>
    </source>
</evidence>
<keyword evidence="8" id="KW-0288">FMN</keyword>
<sequence length="214" mass="25110">MSIQESGLAHIDVEKGVLPSELVEEWIKEFKKYSHANKVLMNLATASLKGEVSNRNVVLRELSDDGFTFLTVRNGKKVQHMEENPAVSACLYFSYLKDRKHIERQVRIEGTAEKLSKEKCKNYYDREPVHAKIRNIICDQGAKIEWDDLKTKHDELLRKYKEGQVELEMPEHVVAYMIRPHKFDFYYAYDTYIADRIVFCKDKNGEWKCERVAT</sequence>
<evidence type="ECO:0000256" key="2">
    <source>
        <dbReference type="ARBA" id="ARBA00003691"/>
    </source>
</evidence>
<organism evidence="11 12">
    <name type="scientific">Callosobruchus maculatus</name>
    <name type="common">Southern cowpea weevil</name>
    <name type="synonym">Pulse bruchid</name>
    <dbReference type="NCBI Taxonomy" id="64391"/>
    <lineage>
        <taxon>Eukaryota</taxon>
        <taxon>Metazoa</taxon>
        <taxon>Ecdysozoa</taxon>
        <taxon>Arthropoda</taxon>
        <taxon>Hexapoda</taxon>
        <taxon>Insecta</taxon>
        <taxon>Pterygota</taxon>
        <taxon>Neoptera</taxon>
        <taxon>Endopterygota</taxon>
        <taxon>Coleoptera</taxon>
        <taxon>Polyphaga</taxon>
        <taxon>Cucujiformia</taxon>
        <taxon>Chrysomeloidea</taxon>
        <taxon>Chrysomelidae</taxon>
        <taxon>Bruchinae</taxon>
        <taxon>Bruchini</taxon>
        <taxon>Callosobruchus</taxon>
    </lineage>
</organism>
<evidence type="ECO:0000256" key="1">
    <source>
        <dbReference type="ARBA" id="ARBA00001917"/>
    </source>
</evidence>
<protein>
    <recommendedName>
        <fullName evidence="6">pyridoxal 5'-phosphate synthase</fullName>
        <ecNumber evidence="6">1.4.3.5</ecNumber>
    </recommendedName>
</protein>
<name>A0A653BJX2_CALMS</name>
<dbReference type="PANTHER" id="PTHR10851:SF4">
    <property type="entry name" value="PYRIDOXAL 5'-PHOSPHATE SYNTHASE"/>
    <property type="match status" value="1"/>
</dbReference>
<evidence type="ECO:0000256" key="3">
    <source>
        <dbReference type="ARBA" id="ARBA00004738"/>
    </source>
</evidence>
<dbReference type="Pfam" id="PF01243">
    <property type="entry name" value="PNPOx_N"/>
    <property type="match status" value="1"/>
</dbReference>
<evidence type="ECO:0000256" key="6">
    <source>
        <dbReference type="ARBA" id="ARBA00012801"/>
    </source>
</evidence>
<dbReference type="Proteomes" id="UP000410492">
    <property type="component" value="Unassembled WGS sequence"/>
</dbReference>
<evidence type="ECO:0000256" key="7">
    <source>
        <dbReference type="ARBA" id="ARBA00022630"/>
    </source>
</evidence>
<keyword evidence="12" id="KW-1185">Reference proteome</keyword>
<dbReference type="InterPro" id="IPR012349">
    <property type="entry name" value="Split_barrel_FMN-bd"/>
</dbReference>
<dbReference type="EMBL" id="CAACVG010001916">
    <property type="protein sequence ID" value="VEN35859.1"/>
    <property type="molecule type" value="Genomic_DNA"/>
</dbReference>
<dbReference type="GO" id="GO:0004733">
    <property type="term" value="F:pyridoxamine phosphate oxidase activity"/>
    <property type="evidence" value="ECO:0007669"/>
    <property type="project" value="UniProtKB-EC"/>
</dbReference>
<evidence type="ECO:0000256" key="8">
    <source>
        <dbReference type="ARBA" id="ARBA00022643"/>
    </source>
</evidence>
<dbReference type="AlphaFoldDB" id="A0A653BJX2"/>
<proteinExistence type="inferred from homology"/>
<evidence type="ECO:0000256" key="9">
    <source>
        <dbReference type="ARBA" id="ARBA00023002"/>
    </source>
</evidence>
<comment type="function">
    <text evidence="2">Catalyzes the oxidation of either pyridoxine 5'-phosphate (PNP) or pyridoxamine 5'-phosphate (PMP) into pyridoxal 5'-phosphate (PLP).</text>
</comment>
<dbReference type="PANTHER" id="PTHR10851">
    <property type="entry name" value="PYRIDOXINE-5-PHOSPHATE OXIDASE"/>
    <property type="match status" value="1"/>
</dbReference>
<dbReference type="GO" id="GO:0010181">
    <property type="term" value="F:FMN binding"/>
    <property type="evidence" value="ECO:0007669"/>
    <property type="project" value="InterPro"/>
</dbReference>
<comment type="pathway">
    <text evidence="4">Cofactor metabolism; pyridoxal 5'-phosphate salvage; pyridoxal 5'-phosphate from pyridoxine 5'-phosphate: step 1/1.</text>
</comment>
<evidence type="ECO:0000313" key="11">
    <source>
        <dbReference type="EMBL" id="VEN35859.1"/>
    </source>
</evidence>
<evidence type="ECO:0000313" key="12">
    <source>
        <dbReference type="Proteomes" id="UP000410492"/>
    </source>
</evidence>
<dbReference type="GO" id="GO:0008615">
    <property type="term" value="P:pyridoxine biosynthetic process"/>
    <property type="evidence" value="ECO:0007669"/>
    <property type="project" value="InterPro"/>
</dbReference>
<dbReference type="SUPFAM" id="SSF50475">
    <property type="entry name" value="FMN-binding split barrel"/>
    <property type="match status" value="1"/>
</dbReference>
<dbReference type="OrthoDB" id="303614at2759"/>
<feature type="domain" description="Pyridoxamine 5'-phosphate oxidase N-terminal" evidence="10">
    <location>
        <begin position="39"/>
        <end position="141"/>
    </location>
</feature>
<comment type="pathway">
    <text evidence="3">Cofactor metabolism; pyridoxal 5'-phosphate salvage; pyridoxal 5'-phosphate from pyridoxamine 5'-phosphate: step 1/1.</text>
</comment>
<dbReference type="EC" id="1.4.3.5" evidence="6"/>
<dbReference type="InterPro" id="IPR011576">
    <property type="entry name" value="Pyridox_Oxase_N"/>
</dbReference>
<dbReference type="PIRSF" id="PIRSF000190">
    <property type="entry name" value="Pyd_amn-ph_oxd"/>
    <property type="match status" value="1"/>
</dbReference>
<evidence type="ECO:0000259" key="10">
    <source>
        <dbReference type="Pfam" id="PF01243"/>
    </source>
</evidence>
<keyword evidence="9" id="KW-0560">Oxidoreductase</keyword>
<keyword evidence="7" id="KW-0285">Flavoprotein</keyword>
<reference evidence="11 12" key="1">
    <citation type="submission" date="2019-01" db="EMBL/GenBank/DDBJ databases">
        <authorList>
            <person name="Sayadi A."/>
        </authorList>
    </citation>
    <scope>NUCLEOTIDE SEQUENCE [LARGE SCALE GENOMIC DNA]</scope>
</reference>
<dbReference type="UniPathway" id="UPA01068">
    <property type="reaction ID" value="UER00304"/>
</dbReference>